<evidence type="ECO:0000313" key="2">
    <source>
        <dbReference type="EMBL" id="PFX18970.1"/>
    </source>
</evidence>
<dbReference type="AlphaFoldDB" id="A0A2B4RQZ2"/>
<feature type="region of interest" description="Disordered" evidence="1">
    <location>
        <begin position="123"/>
        <end position="184"/>
    </location>
</feature>
<reference evidence="3" key="1">
    <citation type="journal article" date="2017" name="bioRxiv">
        <title>Comparative analysis of the genomes of Stylophora pistillata and Acropora digitifera provides evidence for extensive differences between species of corals.</title>
        <authorList>
            <person name="Voolstra C.R."/>
            <person name="Li Y."/>
            <person name="Liew Y.J."/>
            <person name="Baumgarten S."/>
            <person name="Zoccola D."/>
            <person name="Flot J.-F."/>
            <person name="Tambutte S."/>
            <person name="Allemand D."/>
            <person name="Aranda M."/>
        </authorList>
    </citation>
    <scope>NUCLEOTIDE SEQUENCE [LARGE SCALE GENOMIC DNA]</scope>
</reference>
<feature type="compositionally biased region" description="Polar residues" evidence="1">
    <location>
        <begin position="34"/>
        <end position="51"/>
    </location>
</feature>
<accession>A0A2B4RQZ2</accession>
<dbReference type="Proteomes" id="UP000225706">
    <property type="component" value="Unassembled WGS sequence"/>
</dbReference>
<feature type="compositionally biased region" description="Acidic residues" evidence="1">
    <location>
        <begin position="123"/>
        <end position="134"/>
    </location>
</feature>
<proteinExistence type="predicted"/>
<name>A0A2B4RQZ2_STYPI</name>
<gene>
    <name evidence="2" type="ORF">AWC38_SpisGene16654</name>
</gene>
<protein>
    <submittedName>
        <fullName evidence="2">Uncharacterized protein</fullName>
    </submittedName>
</protein>
<organism evidence="2 3">
    <name type="scientific">Stylophora pistillata</name>
    <name type="common">Smooth cauliflower coral</name>
    <dbReference type="NCBI Taxonomy" id="50429"/>
    <lineage>
        <taxon>Eukaryota</taxon>
        <taxon>Metazoa</taxon>
        <taxon>Cnidaria</taxon>
        <taxon>Anthozoa</taxon>
        <taxon>Hexacorallia</taxon>
        <taxon>Scleractinia</taxon>
        <taxon>Astrocoeniina</taxon>
        <taxon>Pocilloporidae</taxon>
        <taxon>Stylophora</taxon>
    </lineage>
</organism>
<evidence type="ECO:0000256" key="1">
    <source>
        <dbReference type="SAM" id="MobiDB-lite"/>
    </source>
</evidence>
<keyword evidence="3" id="KW-1185">Reference proteome</keyword>
<dbReference type="EMBL" id="LSMT01000383">
    <property type="protein sequence ID" value="PFX18970.1"/>
    <property type="molecule type" value="Genomic_DNA"/>
</dbReference>
<feature type="compositionally biased region" description="Polar residues" evidence="1">
    <location>
        <begin position="153"/>
        <end position="168"/>
    </location>
</feature>
<feature type="region of interest" description="Disordered" evidence="1">
    <location>
        <begin position="34"/>
        <end position="98"/>
    </location>
</feature>
<evidence type="ECO:0000313" key="3">
    <source>
        <dbReference type="Proteomes" id="UP000225706"/>
    </source>
</evidence>
<comment type="caution">
    <text evidence="2">The sequence shown here is derived from an EMBL/GenBank/DDBJ whole genome shotgun (WGS) entry which is preliminary data.</text>
</comment>
<sequence length="323" mass="37100">MRKRSSPSSPRNCKRRNRRRIHCSRCGSNYLYSGSRSHVRSKTTSAQSQTRIGEEKVPDLVFNSTSEEETGFDCLHNNSDTEEENMTPTRCDENSGVEPMLSADLRRRLKDRLRKRFNEEDLDYFDDDSSDENEGATNCSGDSGEVHAHGHDSSNSVNEEWGDSQGSNEPELPGGDFAEKPQEQNNSIPLSDKCGVLIYWLLLFLFSWQSGFSVTDSAMEMLLKFLSRFFWLVGTFNEDSFISALAKHFPNTLYKLRKHLGLLNNDDFIKFVLCPRCKTLYGYNDCVKNRFERQLSARCTFVPWFRHPHRSRRGDLVMGKAQG</sequence>